<sequence length="289" mass="32242">MPTLKADFVSDWQSYLRESMRVAWGDQVDAIAPNSLPGRFFDSLRRRISAAPRALNVSDVFSVPIGFEQGWATFSGKISQGGDLNPHLSGAHQSLLNHDGLLNDWGVHHFHLGIKLQAKKPHLIERTGPVVIAYVNANTFYAIGIYDHKPAPWSKLEIIEALHRNWPEAIEQFVAHGVSGAELSEEQRTNARKKNYAVFVEVSDGTVYMPTGGVISGAGTEMQAQRQADIWHSEIERLQKDCENQITAFTDILQQLGHEAQDSVNAHLIFLDDGYALSFPQYGEVLRIK</sequence>
<dbReference type="STRING" id="53406.SAMN05421553_2525"/>
<reference evidence="2" key="1">
    <citation type="submission" date="2016-10" db="EMBL/GenBank/DDBJ databases">
        <authorList>
            <person name="Varghese N."/>
            <person name="Submissions S."/>
        </authorList>
    </citation>
    <scope>NUCLEOTIDE SEQUENCE [LARGE SCALE GENOMIC DNA]</scope>
    <source>
        <strain evidence="2">DSM 12111</strain>
    </source>
</reference>
<accession>A0A1H5A1Z5</accession>
<organism evidence="1 2">
    <name type="scientific">Pseudomonas anguilliseptica</name>
    <dbReference type="NCBI Taxonomy" id="53406"/>
    <lineage>
        <taxon>Bacteria</taxon>
        <taxon>Pseudomonadati</taxon>
        <taxon>Pseudomonadota</taxon>
        <taxon>Gammaproteobacteria</taxon>
        <taxon>Pseudomonadales</taxon>
        <taxon>Pseudomonadaceae</taxon>
        <taxon>Pseudomonas</taxon>
    </lineage>
</organism>
<protein>
    <submittedName>
        <fullName evidence="1">Uncharacterized protein</fullName>
    </submittedName>
</protein>
<evidence type="ECO:0000313" key="1">
    <source>
        <dbReference type="EMBL" id="SED36359.1"/>
    </source>
</evidence>
<dbReference type="AlphaFoldDB" id="A0A1H5A1Z5"/>
<dbReference type="RefSeq" id="WP_090381214.1">
    <property type="nucleotide sequence ID" value="NZ_FNSC01000001.1"/>
</dbReference>
<name>A0A1H5A1Z5_PSEAG</name>
<gene>
    <name evidence="1" type="ORF">SAMN05421553_2525</name>
</gene>
<dbReference type="EMBL" id="FNSC01000001">
    <property type="protein sequence ID" value="SED36359.1"/>
    <property type="molecule type" value="Genomic_DNA"/>
</dbReference>
<dbReference type="Proteomes" id="UP000242849">
    <property type="component" value="Unassembled WGS sequence"/>
</dbReference>
<evidence type="ECO:0000313" key="2">
    <source>
        <dbReference type="Proteomes" id="UP000242849"/>
    </source>
</evidence>
<keyword evidence="2" id="KW-1185">Reference proteome</keyword>
<proteinExistence type="predicted"/>
<dbReference type="OrthoDB" id="9135240at2"/>